<dbReference type="Pfam" id="PF02537">
    <property type="entry name" value="CRCB"/>
    <property type="match status" value="1"/>
</dbReference>
<protein>
    <recommendedName>
        <fullName evidence="10">Fluoride-specific ion channel FluC</fullName>
    </recommendedName>
</protein>
<dbReference type="HAMAP" id="MF_00454">
    <property type="entry name" value="FluC"/>
    <property type="match status" value="1"/>
</dbReference>
<keyword evidence="10" id="KW-0813">Transport</keyword>
<keyword evidence="6 10" id="KW-0407">Ion channel</keyword>
<evidence type="ECO:0000256" key="4">
    <source>
        <dbReference type="ARBA" id="ARBA00022989"/>
    </source>
</evidence>
<dbReference type="NCBIfam" id="NF010824">
    <property type="entry name" value="PRK14228.1"/>
    <property type="match status" value="1"/>
</dbReference>
<feature type="binding site" evidence="10">
    <location>
        <position position="78"/>
    </location>
    <ligand>
        <name>Na(+)</name>
        <dbReference type="ChEBI" id="CHEBI:29101"/>
        <note>structural</note>
    </ligand>
</feature>
<comment type="caution">
    <text evidence="11">The sequence shown here is derived from an EMBL/GenBank/DDBJ whole genome shotgun (WGS) entry which is preliminary data.</text>
</comment>
<comment type="catalytic activity">
    <reaction evidence="8">
        <text>fluoride(in) = fluoride(out)</text>
        <dbReference type="Rhea" id="RHEA:76159"/>
        <dbReference type="ChEBI" id="CHEBI:17051"/>
    </reaction>
    <physiologicalReaction direction="left-to-right" evidence="8">
        <dbReference type="Rhea" id="RHEA:76160"/>
    </physiologicalReaction>
</comment>
<dbReference type="EMBL" id="JBHSCN010000005">
    <property type="protein sequence ID" value="MFC4244072.1"/>
    <property type="molecule type" value="Genomic_DNA"/>
</dbReference>
<sequence>MILVPLLVSLCGGAGAVARFALDGVIRSRWASIVPLGTIVINVSGSLLLGVLTGLLMAGVESSNVKIVIGTGFMGGYTTFSTAMIETVRLLQQRRWVAAGINGIGMMILALAAAVLGLFLGTLA</sequence>
<evidence type="ECO:0000256" key="9">
    <source>
        <dbReference type="ARBA" id="ARBA00049940"/>
    </source>
</evidence>
<evidence type="ECO:0000313" key="11">
    <source>
        <dbReference type="EMBL" id="MFC4244072.1"/>
    </source>
</evidence>
<dbReference type="Proteomes" id="UP001595900">
    <property type="component" value="Unassembled WGS sequence"/>
</dbReference>
<keyword evidence="10" id="KW-0915">Sodium</keyword>
<keyword evidence="3 10" id="KW-0812">Transmembrane</keyword>
<evidence type="ECO:0000256" key="5">
    <source>
        <dbReference type="ARBA" id="ARBA00023136"/>
    </source>
</evidence>
<dbReference type="PANTHER" id="PTHR28259:SF1">
    <property type="entry name" value="FLUORIDE EXPORT PROTEIN 1-RELATED"/>
    <property type="match status" value="1"/>
</dbReference>
<organism evidence="11 12">
    <name type="scientific">Gryllotalpicola reticulitermitis</name>
    <dbReference type="NCBI Taxonomy" id="1184153"/>
    <lineage>
        <taxon>Bacteria</taxon>
        <taxon>Bacillati</taxon>
        <taxon>Actinomycetota</taxon>
        <taxon>Actinomycetes</taxon>
        <taxon>Micrococcales</taxon>
        <taxon>Microbacteriaceae</taxon>
        <taxon>Gryllotalpicola</taxon>
    </lineage>
</organism>
<evidence type="ECO:0000256" key="8">
    <source>
        <dbReference type="ARBA" id="ARBA00035585"/>
    </source>
</evidence>
<keyword evidence="10" id="KW-0406">Ion transport</keyword>
<dbReference type="PANTHER" id="PTHR28259">
    <property type="entry name" value="FLUORIDE EXPORT PROTEIN 1-RELATED"/>
    <property type="match status" value="1"/>
</dbReference>
<name>A0ABV8Q6S9_9MICO</name>
<gene>
    <name evidence="10 11" type="primary">crcB</name>
    <name evidence="10" type="synonym">fluC</name>
    <name evidence="11" type="ORF">ACFOYW_11870</name>
</gene>
<accession>A0ABV8Q6S9</accession>
<feature type="transmembrane region" description="Helical" evidence="10">
    <location>
        <begin position="34"/>
        <end position="60"/>
    </location>
</feature>
<keyword evidence="10" id="KW-0479">Metal-binding</keyword>
<evidence type="ECO:0000256" key="6">
    <source>
        <dbReference type="ARBA" id="ARBA00023303"/>
    </source>
</evidence>
<comment type="activity regulation">
    <text evidence="10">Na(+) is not transported, but it plays an essential structural role and its presence is essential for fluoride channel function.</text>
</comment>
<comment type="function">
    <text evidence="9 10">Fluoride-specific ion channel. Important for reducing fluoride concentration in the cell, thus reducing its toxicity.</text>
</comment>
<keyword evidence="2 10" id="KW-1003">Cell membrane</keyword>
<dbReference type="RefSeq" id="WP_390229139.1">
    <property type="nucleotide sequence ID" value="NZ_JBHSCN010000005.1"/>
</dbReference>
<keyword evidence="4 10" id="KW-1133">Transmembrane helix</keyword>
<evidence type="ECO:0000313" key="12">
    <source>
        <dbReference type="Proteomes" id="UP001595900"/>
    </source>
</evidence>
<reference evidence="12" key="1">
    <citation type="journal article" date="2019" name="Int. J. Syst. Evol. Microbiol.">
        <title>The Global Catalogue of Microorganisms (GCM) 10K type strain sequencing project: providing services to taxonomists for standard genome sequencing and annotation.</title>
        <authorList>
            <consortium name="The Broad Institute Genomics Platform"/>
            <consortium name="The Broad Institute Genome Sequencing Center for Infectious Disease"/>
            <person name="Wu L."/>
            <person name="Ma J."/>
        </authorList>
    </citation>
    <scope>NUCLEOTIDE SEQUENCE [LARGE SCALE GENOMIC DNA]</scope>
    <source>
        <strain evidence="12">CGMCC 1.10363</strain>
    </source>
</reference>
<evidence type="ECO:0000256" key="2">
    <source>
        <dbReference type="ARBA" id="ARBA00022475"/>
    </source>
</evidence>
<feature type="binding site" evidence="10">
    <location>
        <position position="75"/>
    </location>
    <ligand>
        <name>Na(+)</name>
        <dbReference type="ChEBI" id="CHEBI:29101"/>
        <note>structural</note>
    </ligand>
</feature>
<evidence type="ECO:0000256" key="1">
    <source>
        <dbReference type="ARBA" id="ARBA00004651"/>
    </source>
</evidence>
<dbReference type="InterPro" id="IPR003691">
    <property type="entry name" value="FluC"/>
</dbReference>
<evidence type="ECO:0000256" key="7">
    <source>
        <dbReference type="ARBA" id="ARBA00035120"/>
    </source>
</evidence>
<evidence type="ECO:0000256" key="3">
    <source>
        <dbReference type="ARBA" id="ARBA00022692"/>
    </source>
</evidence>
<keyword evidence="5 10" id="KW-0472">Membrane</keyword>
<evidence type="ECO:0000256" key="10">
    <source>
        <dbReference type="HAMAP-Rule" id="MF_00454"/>
    </source>
</evidence>
<keyword evidence="12" id="KW-1185">Reference proteome</keyword>
<proteinExistence type="inferred from homology"/>
<comment type="similarity">
    <text evidence="7 10">Belongs to the fluoride channel Fluc/FEX (TC 1.A.43) family.</text>
</comment>
<feature type="transmembrane region" description="Helical" evidence="10">
    <location>
        <begin position="67"/>
        <end position="85"/>
    </location>
</feature>
<comment type="subcellular location">
    <subcellularLocation>
        <location evidence="1 10">Cell membrane</location>
        <topology evidence="1 10">Multi-pass membrane protein</topology>
    </subcellularLocation>
</comment>
<feature type="transmembrane region" description="Helical" evidence="10">
    <location>
        <begin position="97"/>
        <end position="120"/>
    </location>
</feature>